<comment type="caution">
    <text evidence="3">The sequence shown here is derived from an EMBL/GenBank/DDBJ whole genome shotgun (WGS) entry which is preliminary data.</text>
</comment>
<feature type="domain" description="Sdz-33 F-box" evidence="2">
    <location>
        <begin position="210"/>
        <end position="272"/>
    </location>
</feature>
<dbReference type="EMBL" id="PDUG01000003">
    <property type="protein sequence ID" value="PIC39655.1"/>
    <property type="molecule type" value="Genomic_DNA"/>
</dbReference>
<gene>
    <name evidence="3" type="primary">Cnig_chr_III.g11275</name>
    <name evidence="3" type="ORF">B9Z55_011275</name>
</gene>
<dbReference type="Pfam" id="PF00646">
    <property type="entry name" value="F-box"/>
    <property type="match status" value="1"/>
</dbReference>
<dbReference type="STRING" id="1611254.A0A2G5UJC9"/>
<evidence type="ECO:0000259" key="2">
    <source>
        <dbReference type="Pfam" id="PF07735"/>
    </source>
</evidence>
<reference evidence="4" key="1">
    <citation type="submission" date="2017-10" db="EMBL/GenBank/DDBJ databases">
        <title>Rapid genome shrinkage in a self-fertile nematode reveals novel sperm competition proteins.</title>
        <authorList>
            <person name="Yin D."/>
            <person name="Schwarz E.M."/>
            <person name="Thomas C.G."/>
            <person name="Felde R.L."/>
            <person name="Korf I.F."/>
            <person name="Cutter A.D."/>
            <person name="Schartner C.M."/>
            <person name="Ralston E.J."/>
            <person name="Meyer B.J."/>
            <person name="Haag E.S."/>
        </authorList>
    </citation>
    <scope>NUCLEOTIDE SEQUENCE [LARGE SCALE GENOMIC DNA]</scope>
    <source>
        <strain evidence="4">JU1422</strain>
    </source>
</reference>
<protein>
    <recommendedName>
        <fullName evidence="5">F-box associated domain-containing protein</fullName>
    </recommendedName>
</protein>
<dbReference type="AlphaFoldDB" id="A0A2G5UJC9"/>
<sequence>MPNQVQTRRSRLTNDISLNVLKTMDPFEIIAHSFVSKEALSMVQSLQLPIKSIDIKMDVDTEIALDFGNSCVAFELALRSNNKQTASLNALPAKVKTWKATTMEELNEDDTLNQAVTISNYGMTLREWIQHLCSISDNETPFEVRFWTEDIQFDIQSLRNTFPKLRNFCVVFSLDGTNENEIIYAENLMRAFLPDAQNVLLSFVPSHFSLQSIGMANLKELKINSWITLNFDFLFTLNVENCSISSDQIPLRDLNRFFKLWIKGSNPRLKELLIDCRTEIVPDWNVLLKGLRAEEVEAEGSKKYSIINCRGIRAQIEVKHFGGSASVKFTVL</sequence>
<name>A0A2G5UJC9_9PELO</name>
<dbReference type="InterPro" id="IPR012885">
    <property type="entry name" value="F-box_Sdz-33"/>
</dbReference>
<proteinExistence type="predicted"/>
<dbReference type="PANTHER" id="PTHR22899:SF0">
    <property type="entry name" value="F-BOX ASSOCIATED DOMAIN-CONTAINING PROTEIN-RELATED"/>
    <property type="match status" value="1"/>
</dbReference>
<dbReference type="InterPro" id="IPR001810">
    <property type="entry name" value="F-box_dom"/>
</dbReference>
<evidence type="ECO:0000313" key="4">
    <source>
        <dbReference type="Proteomes" id="UP000230233"/>
    </source>
</evidence>
<keyword evidence="4" id="KW-1185">Reference proteome</keyword>
<dbReference type="Proteomes" id="UP000230233">
    <property type="component" value="Chromosome III"/>
</dbReference>
<evidence type="ECO:0000259" key="1">
    <source>
        <dbReference type="Pfam" id="PF00646"/>
    </source>
</evidence>
<accession>A0A2G5UJC9</accession>
<evidence type="ECO:0008006" key="5">
    <source>
        <dbReference type="Google" id="ProtNLM"/>
    </source>
</evidence>
<evidence type="ECO:0000313" key="3">
    <source>
        <dbReference type="EMBL" id="PIC39655.1"/>
    </source>
</evidence>
<dbReference type="OrthoDB" id="10311004at2759"/>
<feature type="domain" description="F-box" evidence="1">
    <location>
        <begin position="10"/>
        <end position="49"/>
    </location>
</feature>
<dbReference type="InterPro" id="IPR053222">
    <property type="entry name" value="Zygotic_Embryogenesis-Asso"/>
</dbReference>
<organism evidence="3 4">
    <name type="scientific">Caenorhabditis nigoni</name>
    <dbReference type="NCBI Taxonomy" id="1611254"/>
    <lineage>
        <taxon>Eukaryota</taxon>
        <taxon>Metazoa</taxon>
        <taxon>Ecdysozoa</taxon>
        <taxon>Nematoda</taxon>
        <taxon>Chromadorea</taxon>
        <taxon>Rhabditida</taxon>
        <taxon>Rhabditina</taxon>
        <taxon>Rhabditomorpha</taxon>
        <taxon>Rhabditoidea</taxon>
        <taxon>Rhabditidae</taxon>
        <taxon>Peloderinae</taxon>
        <taxon>Caenorhabditis</taxon>
    </lineage>
</organism>
<dbReference type="Pfam" id="PF07735">
    <property type="entry name" value="FBA_2"/>
    <property type="match status" value="1"/>
</dbReference>
<dbReference type="PANTHER" id="PTHR22899">
    <property type="entry name" value="CYCLIN-RELATED F-BOX FAMILY"/>
    <property type="match status" value="1"/>
</dbReference>